<dbReference type="NCBIfam" id="TIGR04371">
    <property type="entry name" value="methyltran_NanM"/>
    <property type="match status" value="1"/>
</dbReference>
<evidence type="ECO:0000313" key="1">
    <source>
        <dbReference type="EMBL" id="OGM93690.1"/>
    </source>
</evidence>
<name>A0A1F8DYV8_9BACT</name>
<reference evidence="1 2" key="1">
    <citation type="journal article" date="2016" name="Nat. Commun.">
        <title>Thousands of microbial genomes shed light on interconnected biogeochemical processes in an aquifer system.</title>
        <authorList>
            <person name="Anantharaman K."/>
            <person name="Brown C.T."/>
            <person name="Hug L.A."/>
            <person name="Sharon I."/>
            <person name="Castelle C.J."/>
            <person name="Probst A.J."/>
            <person name="Thomas B.C."/>
            <person name="Singh A."/>
            <person name="Wilkins M.J."/>
            <person name="Karaoz U."/>
            <person name="Brodie E.L."/>
            <person name="Williams K.H."/>
            <person name="Hubbard S.S."/>
            <person name="Banfield J.F."/>
        </authorList>
    </citation>
    <scope>NUCLEOTIDE SEQUENCE [LARGE SCALE GENOMIC DNA]</scope>
</reference>
<accession>A0A1F8DYV8</accession>
<dbReference type="EMBL" id="MGIS01000008">
    <property type="protein sequence ID" value="OGM93690.1"/>
    <property type="molecule type" value="Genomic_DNA"/>
</dbReference>
<gene>
    <name evidence="1" type="ORF">A2935_01555</name>
</gene>
<protein>
    <recommendedName>
        <fullName evidence="3">Sugar O-methyltransferase</fullName>
    </recommendedName>
</protein>
<dbReference type="InterPro" id="IPR029063">
    <property type="entry name" value="SAM-dependent_MTases_sf"/>
</dbReference>
<evidence type="ECO:0008006" key="3">
    <source>
        <dbReference type="Google" id="ProtNLM"/>
    </source>
</evidence>
<dbReference type="Gene3D" id="3.40.50.150">
    <property type="entry name" value="Vaccinia Virus protein VP39"/>
    <property type="match status" value="1"/>
</dbReference>
<dbReference type="AlphaFoldDB" id="A0A1F8DYV8"/>
<proteinExistence type="predicted"/>
<evidence type="ECO:0000313" key="2">
    <source>
        <dbReference type="Proteomes" id="UP000177011"/>
    </source>
</evidence>
<sequence length="352" mass="40443">MDTHSVFASRVERARKSREYQNYLQVRDAVFKMMSYMPDGGEAIPSAYWREELSGMEYMLDASPLIIEKLRHHCYHLTGVREYDYRPHHAHRSPALERQFRMLRSLDSKGLFVPEPPELGGFGYNIDGKLINTDTLLFYRSLLVLDKAGLLDQFRDDQQRKIILEIGGGWCGFAYQMKTLFPNLTYIVVDLPGSILFGATYIKTLFPNARVLTVADNFGLPPQETVSGYDFIFIPHHLWPALNFGRPDLTVNMASFQEMTTAQVESYAKKIHSWGCSALYSINRDHSPNNPELTTVSSILGRYYDLTEMRLPTPKEKPTTRERIVKIVKFILGKRSGVPSIHEYRHLVGKPK</sequence>
<dbReference type="InterPro" id="IPR030807">
    <property type="entry name" value="Methyltran_NanM"/>
</dbReference>
<comment type="caution">
    <text evidence="1">The sequence shown here is derived from an EMBL/GenBank/DDBJ whole genome shotgun (WGS) entry which is preliminary data.</text>
</comment>
<dbReference type="Proteomes" id="UP000177011">
    <property type="component" value="Unassembled WGS sequence"/>
</dbReference>
<dbReference type="SUPFAM" id="SSF53335">
    <property type="entry name" value="S-adenosyl-L-methionine-dependent methyltransferases"/>
    <property type="match status" value="1"/>
</dbReference>
<organism evidence="1 2">
    <name type="scientific">Candidatus Wolfebacteria bacterium RIFCSPLOWO2_01_FULL_47_17b</name>
    <dbReference type="NCBI Taxonomy" id="1802558"/>
    <lineage>
        <taxon>Bacteria</taxon>
        <taxon>Candidatus Wolfeibacteriota</taxon>
    </lineage>
</organism>